<dbReference type="PANTHER" id="PTHR44520">
    <property type="entry name" value="RESPONSE REGULATOR RCP1-RELATED"/>
    <property type="match status" value="1"/>
</dbReference>
<dbReference type="InterPro" id="IPR001789">
    <property type="entry name" value="Sig_transdc_resp-reg_receiver"/>
</dbReference>
<evidence type="ECO:0000313" key="3">
    <source>
        <dbReference type="EMBL" id="TDQ48100.1"/>
    </source>
</evidence>
<organism evidence="3 4">
    <name type="scientific">Permianibacter aggregans</name>
    <dbReference type="NCBI Taxonomy" id="1510150"/>
    <lineage>
        <taxon>Bacteria</taxon>
        <taxon>Pseudomonadati</taxon>
        <taxon>Pseudomonadota</taxon>
        <taxon>Gammaproteobacteria</taxon>
        <taxon>Pseudomonadales</taxon>
        <taxon>Pseudomonadaceae</taxon>
        <taxon>Permianibacter</taxon>
    </lineage>
</organism>
<evidence type="ECO:0000259" key="2">
    <source>
        <dbReference type="PROSITE" id="PS50110"/>
    </source>
</evidence>
<name>A0A4R6UM14_9GAMM</name>
<dbReference type="SMART" id="SM00448">
    <property type="entry name" value="REC"/>
    <property type="match status" value="1"/>
</dbReference>
<proteinExistence type="predicted"/>
<dbReference type="InterPro" id="IPR011006">
    <property type="entry name" value="CheY-like_superfamily"/>
</dbReference>
<dbReference type="EMBL" id="SNYM01000008">
    <property type="protein sequence ID" value="TDQ48100.1"/>
    <property type="molecule type" value="Genomic_DNA"/>
</dbReference>
<sequence>MDVEILLVEDDPNDLDLTLRALRRKNVAQRIEIARDGVEALDFIFCQGEHQQRSIEQQPKLIMLDLKLPRVDGIQVLKKIKEDSRTQSIPVVVLTSSAEERDIRSTYELGVNSFVTKPVDFQAFTDTISQLAGYWLQVNQAPRASWIAS</sequence>
<feature type="modified residue" description="4-aspartylphosphate" evidence="1">
    <location>
        <position position="65"/>
    </location>
</feature>
<dbReference type="PROSITE" id="PS50110">
    <property type="entry name" value="RESPONSE_REGULATORY"/>
    <property type="match status" value="1"/>
</dbReference>
<dbReference type="GO" id="GO:0000160">
    <property type="term" value="P:phosphorelay signal transduction system"/>
    <property type="evidence" value="ECO:0007669"/>
    <property type="project" value="InterPro"/>
</dbReference>
<accession>A0A4R6UM14</accession>
<dbReference type="PANTHER" id="PTHR44520:SF1">
    <property type="entry name" value="TWO-COMPONENT SYSTEM REGULATORY PROTEIN"/>
    <property type="match status" value="1"/>
</dbReference>
<comment type="caution">
    <text evidence="3">The sequence shown here is derived from an EMBL/GenBank/DDBJ whole genome shotgun (WGS) entry which is preliminary data.</text>
</comment>
<reference evidence="3 4" key="1">
    <citation type="submission" date="2019-03" db="EMBL/GenBank/DDBJ databases">
        <title>Genomic Encyclopedia of Type Strains, Phase IV (KMG-IV): sequencing the most valuable type-strain genomes for metagenomic binning, comparative biology and taxonomic classification.</title>
        <authorList>
            <person name="Goeker M."/>
        </authorList>
    </citation>
    <scope>NUCLEOTIDE SEQUENCE [LARGE SCALE GENOMIC DNA]</scope>
    <source>
        <strain evidence="3 4">DSM 103792</strain>
    </source>
</reference>
<dbReference type="Pfam" id="PF00072">
    <property type="entry name" value="Response_reg"/>
    <property type="match status" value="1"/>
</dbReference>
<evidence type="ECO:0000256" key="1">
    <source>
        <dbReference type="PROSITE-ProRule" id="PRU00169"/>
    </source>
</evidence>
<dbReference type="OrthoDB" id="9793549at2"/>
<dbReference type="InterPro" id="IPR052893">
    <property type="entry name" value="TCS_response_regulator"/>
</dbReference>
<dbReference type="AlphaFoldDB" id="A0A4R6UM14"/>
<dbReference type="RefSeq" id="WP_133590562.1">
    <property type="nucleotide sequence ID" value="NZ_CP037953.1"/>
</dbReference>
<protein>
    <submittedName>
        <fullName evidence="3">Response regulator receiver domain-containing protein</fullName>
    </submittedName>
</protein>
<dbReference type="Gene3D" id="3.40.50.2300">
    <property type="match status" value="1"/>
</dbReference>
<dbReference type="CDD" id="cd17557">
    <property type="entry name" value="REC_Rcp-like"/>
    <property type="match status" value="1"/>
</dbReference>
<keyword evidence="1" id="KW-0597">Phosphoprotein</keyword>
<keyword evidence="4" id="KW-1185">Reference proteome</keyword>
<dbReference type="SUPFAM" id="SSF52172">
    <property type="entry name" value="CheY-like"/>
    <property type="match status" value="1"/>
</dbReference>
<evidence type="ECO:0000313" key="4">
    <source>
        <dbReference type="Proteomes" id="UP000295375"/>
    </source>
</evidence>
<dbReference type="Proteomes" id="UP000295375">
    <property type="component" value="Unassembled WGS sequence"/>
</dbReference>
<gene>
    <name evidence="3" type="ORF">EV696_10880</name>
</gene>
<feature type="domain" description="Response regulatory" evidence="2">
    <location>
        <begin position="4"/>
        <end position="132"/>
    </location>
</feature>